<keyword evidence="10" id="KW-0460">Magnesium</keyword>
<accession>A0A9W7E5T1</accession>
<feature type="non-terminal residue" evidence="17">
    <location>
        <position position="286"/>
    </location>
</feature>
<dbReference type="SMART" id="SM00090">
    <property type="entry name" value="RIO"/>
    <property type="match status" value="1"/>
</dbReference>
<dbReference type="GO" id="GO:0005634">
    <property type="term" value="C:nucleus"/>
    <property type="evidence" value="ECO:0007669"/>
    <property type="project" value="TreeGrafter"/>
</dbReference>
<evidence type="ECO:0000256" key="10">
    <source>
        <dbReference type="ARBA" id="ARBA00022842"/>
    </source>
</evidence>
<dbReference type="GO" id="GO:0030688">
    <property type="term" value="C:preribosome, small subunit precursor"/>
    <property type="evidence" value="ECO:0007669"/>
    <property type="project" value="TreeGrafter"/>
</dbReference>
<dbReference type="PANTHER" id="PTHR45852">
    <property type="entry name" value="SER/THR-PROTEIN KINASE RIO2"/>
    <property type="match status" value="1"/>
</dbReference>
<dbReference type="EC" id="2.7.11.1" evidence="3"/>
<keyword evidence="4" id="KW-0723">Serine/threonine-protein kinase</keyword>
<dbReference type="InterPro" id="IPR036388">
    <property type="entry name" value="WH-like_DNA-bd_sf"/>
</dbReference>
<dbReference type="InterPro" id="IPR000719">
    <property type="entry name" value="Prot_kinase_dom"/>
</dbReference>
<evidence type="ECO:0000256" key="4">
    <source>
        <dbReference type="ARBA" id="ARBA00022527"/>
    </source>
</evidence>
<dbReference type="InterPro" id="IPR036390">
    <property type="entry name" value="WH_DNA-bd_sf"/>
</dbReference>
<feature type="region of interest" description="Disordered" evidence="15">
    <location>
        <begin position="141"/>
        <end position="167"/>
    </location>
</feature>
<comment type="similarity">
    <text evidence="2">Belongs to the protein kinase superfamily. RIO-type Ser/Thr kinase family.</text>
</comment>
<proteinExistence type="inferred from homology"/>
<dbReference type="Proteomes" id="UP001162640">
    <property type="component" value="Unassembled WGS sequence"/>
</dbReference>
<dbReference type="Pfam" id="PF09202">
    <property type="entry name" value="Rio2_N"/>
    <property type="match status" value="1"/>
</dbReference>
<feature type="non-terminal residue" evidence="17">
    <location>
        <position position="1"/>
    </location>
</feature>
<evidence type="ECO:0000256" key="1">
    <source>
        <dbReference type="ARBA" id="ARBA00001946"/>
    </source>
</evidence>
<evidence type="ECO:0000259" key="16">
    <source>
        <dbReference type="PROSITE" id="PS50011"/>
    </source>
</evidence>
<evidence type="ECO:0000256" key="2">
    <source>
        <dbReference type="ARBA" id="ARBA00009196"/>
    </source>
</evidence>
<dbReference type="GO" id="GO:0046872">
    <property type="term" value="F:metal ion binding"/>
    <property type="evidence" value="ECO:0007669"/>
    <property type="project" value="UniProtKB-KW"/>
</dbReference>
<organism evidence="17 18">
    <name type="scientific">Triparma laevis f. inornata</name>
    <dbReference type="NCBI Taxonomy" id="1714386"/>
    <lineage>
        <taxon>Eukaryota</taxon>
        <taxon>Sar</taxon>
        <taxon>Stramenopiles</taxon>
        <taxon>Ochrophyta</taxon>
        <taxon>Bolidophyceae</taxon>
        <taxon>Parmales</taxon>
        <taxon>Triparmaceae</taxon>
        <taxon>Triparma</taxon>
    </lineage>
</organism>
<evidence type="ECO:0000256" key="5">
    <source>
        <dbReference type="ARBA" id="ARBA00022679"/>
    </source>
</evidence>
<comment type="cofactor">
    <cofactor evidence="1">
        <name>Mg(2+)</name>
        <dbReference type="ChEBI" id="CHEBI:18420"/>
    </cofactor>
</comment>
<dbReference type="InterPro" id="IPR011009">
    <property type="entry name" value="Kinase-like_dom_sf"/>
</dbReference>
<dbReference type="GO" id="GO:0005524">
    <property type="term" value="F:ATP binding"/>
    <property type="evidence" value="ECO:0007669"/>
    <property type="project" value="UniProtKB-KW"/>
</dbReference>
<comment type="caution">
    <text evidence="17">The sequence shown here is derived from an EMBL/GenBank/DDBJ whole genome shotgun (WGS) entry which is preliminary data.</text>
</comment>
<dbReference type="FunFam" id="3.30.200.20:FF:000052">
    <property type="entry name" value="Serine/threonine-protein kinase RIO2"/>
    <property type="match status" value="1"/>
</dbReference>
<keyword evidence="9" id="KW-0067">ATP-binding</keyword>
<evidence type="ECO:0000256" key="6">
    <source>
        <dbReference type="ARBA" id="ARBA00022723"/>
    </source>
</evidence>
<feature type="domain" description="Protein kinase" evidence="16">
    <location>
        <begin position="94"/>
        <end position="286"/>
    </location>
</feature>
<dbReference type="InterPro" id="IPR000687">
    <property type="entry name" value="RIO_kinase"/>
</dbReference>
<comment type="catalytic activity">
    <reaction evidence="11">
        <text>L-threonyl-[protein] + ATP = O-phospho-L-threonyl-[protein] + ADP + H(+)</text>
        <dbReference type="Rhea" id="RHEA:46608"/>
        <dbReference type="Rhea" id="RHEA-COMP:11060"/>
        <dbReference type="Rhea" id="RHEA-COMP:11605"/>
        <dbReference type="ChEBI" id="CHEBI:15378"/>
        <dbReference type="ChEBI" id="CHEBI:30013"/>
        <dbReference type="ChEBI" id="CHEBI:30616"/>
        <dbReference type="ChEBI" id="CHEBI:61977"/>
        <dbReference type="ChEBI" id="CHEBI:456216"/>
        <dbReference type="EC" id="2.7.11.1"/>
    </reaction>
</comment>
<dbReference type="GO" id="GO:0030490">
    <property type="term" value="P:maturation of SSU-rRNA"/>
    <property type="evidence" value="ECO:0007669"/>
    <property type="project" value="TreeGrafter"/>
</dbReference>
<dbReference type="AlphaFoldDB" id="A0A9W7E5T1"/>
<protein>
    <recommendedName>
        <fullName evidence="13">Serine/threonine-protein kinase RIO2</fullName>
        <ecNumber evidence="3">2.7.11.1</ecNumber>
    </recommendedName>
    <alternativeName>
        <fullName evidence="14">Serine/threonine-protein kinase rio2</fullName>
    </alternativeName>
</protein>
<dbReference type="Pfam" id="PF01163">
    <property type="entry name" value="RIO1"/>
    <property type="match status" value="1"/>
</dbReference>
<dbReference type="Gene3D" id="1.10.510.10">
    <property type="entry name" value="Transferase(Phosphotransferase) domain 1"/>
    <property type="match status" value="1"/>
</dbReference>
<dbReference type="InterPro" id="IPR015285">
    <property type="entry name" value="RIO2_wHTH_N"/>
</dbReference>
<evidence type="ECO:0000256" key="12">
    <source>
        <dbReference type="ARBA" id="ARBA00048679"/>
    </source>
</evidence>
<dbReference type="InterPro" id="IPR030484">
    <property type="entry name" value="Rio2"/>
</dbReference>
<evidence type="ECO:0000256" key="3">
    <source>
        <dbReference type="ARBA" id="ARBA00012513"/>
    </source>
</evidence>
<dbReference type="PANTHER" id="PTHR45852:SF1">
    <property type="entry name" value="SERINE_THREONINE-PROTEIN KINASE RIO2"/>
    <property type="match status" value="1"/>
</dbReference>
<dbReference type="GO" id="GO:0004674">
    <property type="term" value="F:protein serine/threonine kinase activity"/>
    <property type="evidence" value="ECO:0007669"/>
    <property type="project" value="UniProtKB-KW"/>
</dbReference>
<evidence type="ECO:0000256" key="8">
    <source>
        <dbReference type="ARBA" id="ARBA00022777"/>
    </source>
</evidence>
<sequence length="286" mass="31905">MKLDVTVMRTMSKEDYRVLGAVEIGMKTHELVPVSLCMSIARLRHGGANKVMSSLLRDKLLSHDRSKGYDGYRLTNSGYDILALCTLFQKKIVSALGDKIGIGKESDIYIAATPEGKQVVLKFHRLGRTSFRAVRKKRDYLRGNGSAPHNSNTARFARSPPHPPTPPRLSALKEYAFMKALHSVGYPTPTPLSHSRHVVAMTLVRGCPLYQVRTRSEVSPLQAESIFNQSVDLAARLARHGLVHCDLNEFNLMVDLSGPLVTLIDFPQMVSTKHPNAKELYERDVE</sequence>
<evidence type="ECO:0000256" key="15">
    <source>
        <dbReference type="SAM" id="MobiDB-lite"/>
    </source>
</evidence>
<gene>
    <name evidence="17" type="ORF">TL16_g04378</name>
</gene>
<dbReference type="CDD" id="cd05144">
    <property type="entry name" value="RIO2_C"/>
    <property type="match status" value="1"/>
</dbReference>
<comment type="catalytic activity">
    <reaction evidence="12">
        <text>L-seryl-[protein] + ATP = O-phospho-L-seryl-[protein] + ADP + H(+)</text>
        <dbReference type="Rhea" id="RHEA:17989"/>
        <dbReference type="Rhea" id="RHEA-COMP:9863"/>
        <dbReference type="Rhea" id="RHEA-COMP:11604"/>
        <dbReference type="ChEBI" id="CHEBI:15378"/>
        <dbReference type="ChEBI" id="CHEBI:29999"/>
        <dbReference type="ChEBI" id="CHEBI:30616"/>
        <dbReference type="ChEBI" id="CHEBI:83421"/>
        <dbReference type="ChEBI" id="CHEBI:456216"/>
        <dbReference type="EC" id="2.7.11.1"/>
    </reaction>
</comment>
<keyword evidence="7" id="KW-0547">Nucleotide-binding</keyword>
<evidence type="ECO:0000256" key="9">
    <source>
        <dbReference type="ARBA" id="ARBA00022840"/>
    </source>
</evidence>
<dbReference type="SUPFAM" id="SSF56112">
    <property type="entry name" value="Protein kinase-like (PK-like)"/>
    <property type="match status" value="1"/>
</dbReference>
<evidence type="ECO:0000313" key="18">
    <source>
        <dbReference type="Proteomes" id="UP001162640"/>
    </source>
</evidence>
<dbReference type="GO" id="GO:0005829">
    <property type="term" value="C:cytosol"/>
    <property type="evidence" value="ECO:0007669"/>
    <property type="project" value="TreeGrafter"/>
</dbReference>
<evidence type="ECO:0000256" key="11">
    <source>
        <dbReference type="ARBA" id="ARBA00047899"/>
    </source>
</evidence>
<evidence type="ECO:0000256" key="14">
    <source>
        <dbReference type="ARBA" id="ARBA00068837"/>
    </source>
</evidence>
<evidence type="ECO:0000256" key="13">
    <source>
        <dbReference type="ARBA" id="ARBA00068353"/>
    </source>
</evidence>
<evidence type="ECO:0000313" key="17">
    <source>
        <dbReference type="EMBL" id="GMH66200.1"/>
    </source>
</evidence>
<name>A0A9W7E5T1_9STRA</name>
<reference evidence="18" key="1">
    <citation type="journal article" date="2023" name="Commun. Biol.">
        <title>Genome analysis of Parmales, the sister group of diatoms, reveals the evolutionary specialization of diatoms from phago-mixotrophs to photoautotrophs.</title>
        <authorList>
            <person name="Ban H."/>
            <person name="Sato S."/>
            <person name="Yoshikawa S."/>
            <person name="Yamada K."/>
            <person name="Nakamura Y."/>
            <person name="Ichinomiya M."/>
            <person name="Sato N."/>
            <person name="Blanc-Mathieu R."/>
            <person name="Endo H."/>
            <person name="Kuwata A."/>
            <person name="Ogata H."/>
        </authorList>
    </citation>
    <scope>NUCLEOTIDE SEQUENCE [LARGE SCALE GENOMIC DNA]</scope>
</reference>
<keyword evidence="5" id="KW-0808">Transferase</keyword>
<keyword evidence="6" id="KW-0479">Metal-binding</keyword>
<dbReference type="Gene3D" id="3.30.200.20">
    <property type="entry name" value="Phosphorylase Kinase, domain 1"/>
    <property type="match status" value="1"/>
</dbReference>
<dbReference type="InterPro" id="IPR018934">
    <property type="entry name" value="RIO_dom"/>
</dbReference>
<dbReference type="SUPFAM" id="SSF46785">
    <property type="entry name" value="Winged helix' DNA-binding domain"/>
    <property type="match status" value="1"/>
</dbReference>
<dbReference type="FunFam" id="1.10.10.10:FF:000053">
    <property type="entry name" value="Serine/threonine-protein kinase RIO2"/>
    <property type="match status" value="1"/>
</dbReference>
<keyword evidence="8" id="KW-0418">Kinase</keyword>
<evidence type="ECO:0000256" key="7">
    <source>
        <dbReference type="ARBA" id="ARBA00022741"/>
    </source>
</evidence>
<dbReference type="EMBL" id="BLQM01000120">
    <property type="protein sequence ID" value="GMH66200.1"/>
    <property type="molecule type" value="Genomic_DNA"/>
</dbReference>
<dbReference type="PROSITE" id="PS50011">
    <property type="entry name" value="PROTEIN_KINASE_DOM"/>
    <property type="match status" value="1"/>
</dbReference>
<dbReference type="Gene3D" id="1.10.10.10">
    <property type="entry name" value="Winged helix-like DNA-binding domain superfamily/Winged helix DNA-binding domain"/>
    <property type="match status" value="1"/>
</dbReference>